<feature type="region of interest" description="Disordered" evidence="1">
    <location>
        <begin position="19"/>
        <end position="49"/>
    </location>
</feature>
<accession>A0A7R7WBG3</accession>
<feature type="region of interest" description="Disordered" evidence="1">
    <location>
        <begin position="83"/>
        <end position="110"/>
    </location>
</feature>
<keyword evidence="3" id="KW-1185">Reference proteome</keyword>
<evidence type="ECO:0000313" key="3">
    <source>
        <dbReference type="Proteomes" id="UP000661280"/>
    </source>
</evidence>
<dbReference type="GeneID" id="64961219"/>
<organism evidence="2 3">
    <name type="scientific">Aspergillus kawachii</name>
    <name type="common">White koji mold</name>
    <name type="synonym">Aspergillus awamori var. kawachi</name>
    <dbReference type="NCBI Taxonomy" id="1069201"/>
    <lineage>
        <taxon>Eukaryota</taxon>
        <taxon>Fungi</taxon>
        <taxon>Dikarya</taxon>
        <taxon>Ascomycota</taxon>
        <taxon>Pezizomycotina</taxon>
        <taxon>Eurotiomycetes</taxon>
        <taxon>Eurotiomycetidae</taxon>
        <taxon>Eurotiales</taxon>
        <taxon>Aspergillaceae</taxon>
        <taxon>Aspergillus</taxon>
        <taxon>Aspergillus subgen. Circumdati</taxon>
    </lineage>
</organism>
<protein>
    <submittedName>
        <fullName evidence="2">Uncharacterized protein</fullName>
    </submittedName>
</protein>
<evidence type="ECO:0000313" key="2">
    <source>
        <dbReference type="EMBL" id="BCR99897.1"/>
    </source>
</evidence>
<reference evidence="2" key="1">
    <citation type="submission" date="2021-01" db="EMBL/GenBank/DDBJ databases">
        <authorList>
            <consortium name="Aspergillus luchuensis mut. kawachii IFO 4304 genome sequencing consortium"/>
            <person name="Kazuki M."/>
            <person name="Futagami T."/>
        </authorList>
    </citation>
    <scope>NUCLEOTIDE SEQUENCE</scope>
    <source>
        <strain evidence="2">IFO 4308</strain>
    </source>
</reference>
<dbReference type="AlphaFoldDB" id="A0A7R7WBG3"/>
<dbReference type="RefSeq" id="XP_041543660.1">
    <property type="nucleotide sequence ID" value="XM_041690035.1"/>
</dbReference>
<dbReference type="KEGG" id="aluc:AKAW2_50239S"/>
<feature type="compositionally biased region" description="Low complexity" evidence="1">
    <location>
        <begin position="31"/>
        <end position="43"/>
    </location>
</feature>
<proteinExistence type="predicted"/>
<evidence type="ECO:0000256" key="1">
    <source>
        <dbReference type="SAM" id="MobiDB-lite"/>
    </source>
</evidence>
<dbReference type="Proteomes" id="UP000661280">
    <property type="component" value="Chromosome 5"/>
</dbReference>
<dbReference type="EMBL" id="AP024429">
    <property type="protein sequence ID" value="BCR99897.1"/>
    <property type="molecule type" value="Genomic_DNA"/>
</dbReference>
<reference evidence="2" key="2">
    <citation type="submission" date="2021-02" db="EMBL/GenBank/DDBJ databases">
        <title>Aspergillus luchuensis mut. kawachii IFO 4304 genome sequence.</title>
        <authorList>
            <person name="Mori K."/>
            <person name="Kadooka C."/>
            <person name="Goto M."/>
            <person name="Futagami T."/>
        </authorList>
    </citation>
    <scope>NUCLEOTIDE SEQUENCE</scope>
    <source>
        <strain evidence="2">IFO 4308</strain>
    </source>
</reference>
<name>A0A7R7WBG3_ASPKA</name>
<gene>
    <name evidence="2" type="ORF">AKAW2_50239S</name>
</gene>
<sequence length="110" mass="12458">MRETFKQCAQRNLLSDDCQKPAFNQQPLVPSGSTSTGKHSSSHVGFYGHDSCKRRRTQRLCTYAYIRAPYCLRKRSENSLADFYPKTPPNSPRMAVSEAVPAEHVSDFES</sequence>